<evidence type="ECO:0000256" key="1">
    <source>
        <dbReference type="SAM" id="MobiDB-lite"/>
    </source>
</evidence>
<evidence type="ECO:0000313" key="2">
    <source>
        <dbReference type="EMBL" id="GGJ67635.1"/>
    </source>
</evidence>
<proteinExistence type="predicted"/>
<feature type="compositionally biased region" description="Basic and acidic residues" evidence="1">
    <location>
        <begin position="61"/>
        <end position="73"/>
    </location>
</feature>
<evidence type="ECO:0000313" key="3">
    <source>
        <dbReference type="Proteomes" id="UP000636956"/>
    </source>
</evidence>
<keyword evidence="3" id="KW-1185">Reference proteome</keyword>
<dbReference type="InterPro" id="IPR011032">
    <property type="entry name" value="GroES-like_sf"/>
</dbReference>
<name>A0A917P9G0_9MICO</name>
<dbReference type="SUPFAM" id="SSF50129">
    <property type="entry name" value="GroES-like"/>
    <property type="match status" value="1"/>
</dbReference>
<reference evidence="2" key="1">
    <citation type="journal article" date="2014" name="Int. J. Syst. Evol. Microbiol.">
        <title>Complete genome sequence of Corynebacterium casei LMG S-19264T (=DSM 44701T), isolated from a smear-ripened cheese.</title>
        <authorList>
            <consortium name="US DOE Joint Genome Institute (JGI-PGF)"/>
            <person name="Walter F."/>
            <person name="Albersmeier A."/>
            <person name="Kalinowski J."/>
            <person name="Ruckert C."/>
        </authorList>
    </citation>
    <scope>NUCLEOTIDE SEQUENCE</scope>
    <source>
        <strain evidence="2">CGMCC 1.8984</strain>
    </source>
</reference>
<gene>
    <name evidence="2" type="ORF">GCM10011372_01780</name>
</gene>
<feature type="region of interest" description="Disordered" evidence="1">
    <location>
        <begin position="25"/>
        <end position="73"/>
    </location>
</feature>
<dbReference type="Gene3D" id="3.90.180.10">
    <property type="entry name" value="Medium-chain alcohol dehydrogenases, catalytic domain"/>
    <property type="match status" value="1"/>
</dbReference>
<dbReference type="EMBL" id="BMMD01000001">
    <property type="protein sequence ID" value="GGJ67635.1"/>
    <property type="molecule type" value="Genomic_DNA"/>
</dbReference>
<organism evidence="2 3">
    <name type="scientific">Agromyces bauzanensis</name>
    <dbReference type="NCBI Taxonomy" id="1308924"/>
    <lineage>
        <taxon>Bacteria</taxon>
        <taxon>Bacillati</taxon>
        <taxon>Actinomycetota</taxon>
        <taxon>Actinomycetes</taxon>
        <taxon>Micrococcales</taxon>
        <taxon>Microbacteriaceae</taxon>
        <taxon>Agromyces</taxon>
    </lineage>
</organism>
<comment type="caution">
    <text evidence="2">The sequence shown here is derived from an EMBL/GenBank/DDBJ whole genome shotgun (WGS) entry which is preliminary data.</text>
</comment>
<protein>
    <submittedName>
        <fullName evidence="2">Uncharacterized protein</fullName>
    </submittedName>
</protein>
<sequence>MGRPRLPAGELGRIGVTRLENSRYQARGATRDDSGALLRLAGQRRDRGSGTRGPAEQSDAAQRDRTIEDVELDDPKHGEVLVKLAASGLCHSDEHVVTGDIPVPAYRKSVFTRAPA</sequence>
<dbReference type="AlphaFoldDB" id="A0A917P9G0"/>
<accession>A0A917P9G0</accession>
<dbReference type="Proteomes" id="UP000636956">
    <property type="component" value="Unassembled WGS sequence"/>
</dbReference>
<reference evidence="2" key="2">
    <citation type="submission" date="2020-09" db="EMBL/GenBank/DDBJ databases">
        <authorList>
            <person name="Sun Q."/>
            <person name="Zhou Y."/>
        </authorList>
    </citation>
    <scope>NUCLEOTIDE SEQUENCE</scope>
    <source>
        <strain evidence="2">CGMCC 1.8984</strain>
    </source>
</reference>